<keyword evidence="4" id="KW-1185">Reference proteome</keyword>
<feature type="region of interest" description="Disordered" evidence="1">
    <location>
        <begin position="1"/>
        <end position="29"/>
    </location>
</feature>
<comment type="caution">
    <text evidence="3">The sequence shown here is derived from an EMBL/GenBank/DDBJ whole genome shotgun (WGS) entry which is preliminary data.</text>
</comment>
<evidence type="ECO:0000256" key="2">
    <source>
        <dbReference type="SAM" id="Phobius"/>
    </source>
</evidence>
<dbReference type="Proteomes" id="UP000653305">
    <property type="component" value="Unassembled WGS sequence"/>
</dbReference>
<gene>
    <name evidence="3" type="ORF">PHJA_002390200</name>
</gene>
<protein>
    <submittedName>
        <fullName evidence="3">Uncharacterized protein</fullName>
    </submittedName>
</protein>
<keyword evidence="2" id="KW-0812">Transmembrane</keyword>
<name>A0A830CW03_9LAMI</name>
<evidence type="ECO:0000313" key="4">
    <source>
        <dbReference type="Proteomes" id="UP000653305"/>
    </source>
</evidence>
<evidence type="ECO:0000313" key="3">
    <source>
        <dbReference type="EMBL" id="GFQ02463.1"/>
    </source>
</evidence>
<dbReference type="EMBL" id="BMAC01000748">
    <property type="protein sequence ID" value="GFQ02463.1"/>
    <property type="molecule type" value="Genomic_DNA"/>
</dbReference>
<feature type="transmembrane region" description="Helical" evidence="2">
    <location>
        <begin position="46"/>
        <end position="68"/>
    </location>
</feature>
<accession>A0A830CW03</accession>
<reference evidence="3" key="1">
    <citation type="submission" date="2020-07" db="EMBL/GenBank/DDBJ databases">
        <title>Ethylene signaling mediates host invasion by parasitic plants.</title>
        <authorList>
            <person name="Yoshida S."/>
        </authorList>
    </citation>
    <scope>NUCLEOTIDE SEQUENCE</scope>
    <source>
        <strain evidence="3">Okayama</strain>
    </source>
</reference>
<proteinExistence type="predicted"/>
<dbReference type="OrthoDB" id="779250at2759"/>
<organism evidence="3 4">
    <name type="scientific">Phtheirospermum japonicum</name>
    <dbReference type="NCBI Taxonomy" id="374723"/>
    <lineage>
        <taxon>Eukaryota</taxon>
        <taxon>Viridiplantae</taxon>
        <taxon>Streptophyta</taxon>
        <taxon>Embryophyta</taxon>
        <taxon>Tracheophyta</taxon>
        <taxon>Spermatophyta</taxon>
        <taxon>Magnoliopsida</taxon>
        <taxon>eudicotyledons</taxon>
        <taxon>Gunneridae</taxon>
        <taxon>Pentapetalae</taxon>
        <taxon>asterids</taxon>
        <taxon>lamiids</taxon>
        <taxon>Lamiales</taxon>
        <taxon>Orobanchaceae</taxon>
        <taxon>Orobanchaceae incertae sedis</taxon>
        <taxon>Phtheirospermum</taxon>
    </lineage>
</organism>
<sequence length="90" mass="10439">MDSAEDSLRRADGDYLGGNAMRGDPDSPHGRVLRKLRGEYWVDLDLLFRAFFFFPVLLIRSVNCMYGVNNYCYSYGKMTICLQNNSCYFK</sequence>
<keyword evidence="2" id="KW-0472">Membrane</keyword>
<keyword evidence="2" id="KW-1133">Transmembrane helix</keyword>
<evidence type="ECO:0000256" key="1">
    <source>
        <dbReference type="SAM" id="MobiDB-lite"/>
    </source>
</evidence>
<feature type="compositionally biased region" description="Basic and acidic residues" evidence="1">
    <location>
        <begin position="1"/>
        <end position="13"/>
    </location>
</feature>
<dbReference type="AlphaFoldDB" id="A0A830CW03"/>